<dbReference type="Proteomes" id="UP001396334">
    <property type="component" value="Unassembled WGS sequence"/>
</dbReference>
<dbReference type="EMBL" id="JBBPBN010000030">
    <property type="protein sequence ID" value="KAK9004840.1"/>
    <property type="molecule type" value="Genomic_DNA"/>
</dbReference>
<proteinExistence type="predicted"/>
<organism evidence="1 2">
    <name type="scientific">Hibiscus sabdariffa</name>
    <name type="common">roselle</name>
    <dbReference type="NCBI Taxonomy" id="183260"/>
    <lineage>
        <taxon>Eukaryota</taxon>
        <taxon>Viridiplantae</taxon>
        <taxon>Streptophyta</taxon>
        <taxon>Embryophyta</taxon>
        <taxon>Tracheophyta</taxon>
        <taxon>Spermatophyta</taxon>
        <taxon>Magnoliopsida</taxon>
        <taxon>eudicotyledons</taxon>
        <taxon>Gunneridae</taxon>
        <taxon>Pentapetalae</taxon>
        <taxon>rosids</taxon>
        <taxon>malvids</taxon>
        <taxon>Malvales</taxon>
        <taxon>Malvaceae</taxon>
        <taxon>Malvoideae</taxon>
        <taxon>Hibiscus</taxon>
    </lineage>
</organism>
<gene>
    <name evidence="1" type="ORF">V6N11_042294</name>
</gene>
<reference evidence="1 2" key="1">
    <citation type="journal article" date="2024" name="G3 (Bethesda)">
        <title>Genome assembly of Hibiscus sabdariffa L. provides insights into metabolisms of medicinal natural products.</title>
        <authorList>
            <person name="Kim T."/>
        </authorList>
    </citation>
    <scope>NUCLEOTIDE SEQUENCE [LARGE SCALE GENOMIC DNA]</scope>
    <source>
        <strain evidence="1">TK-2024</strain>
        <tissue evidence="1">Old leaves</tissue>
    </source>
</reference>
<protein>
    <submittedName>
        <fullName evidence="1">Uncharacterized protein</fullName>
    </submittedName>
</protein>
<accession>A0ABR2QVY3</accession>
<sequence length="118" mass="13002">MYEKEGVVVKINLHWGPAHGVPVPVEIVPNQQFSFTSSLYVNWIFHIRIHVSMYELWTLAASIGSISARCSSVSYGIPNNAPYGGSCSVTDSRLLKNNDLGSSGINYQVKAKSLFQIL</sequence>
<comment type="caution">
    <text evidence="1">The sequence shown here is derived from an EMBL/GenBank/DDBJ whole genome shotgun (WGS) entry which is preliminary data.</text>
</comment>
<evidence type="ECO:0000313" key="1">
    <source>
        <dbReference type="EMBL" id="KAK9004840.1"/>
    </source>
</evidence>
<name>A0ABR2QVY3_9ROSI</name>
<keyword evidence="2" id="KW-1185">Reference proteome</keyword>
<evidence type="ECO:0000313" key="2">
    <source>
        <dbReference type="Proteomes" id="UP001396334"/>
    </source>
</evidence>